<sequence length="113" mass="12256">MAVVAAKGVKTNEKAKRARTFSDNTGCDWQAWGRSCSSLGLISWVKEELETRERYQIDCYSENSFPEGSPRSQASFLTCGSLLQPSGSATVSLLHAPQITTSEHNLLSASVSV</sequence>
<gene>
    <name evidence="1" type="ORF">CRENBAI_006129</name>
</gene>
<accession>A0AAV9S676</accession>
<dbReference type="EMBL" id="JAHHUM010000880">
    <property type="protein sequence ID" value="KAK5616585.1"/>
    <property type="molecule type" value="Genomic_DNA"/>
</dbReference>
<dbReference type="AlphaFoldDB" id="A0AAV9S676"/>
<protein>
    <submittedName>
        <fullName evidence="1">Uncharacterized protein</fullName>
    </submittedName>
</protein>
<dbReference type="Proteomes" id="UP001311232">
    <property type="component" value="Unassembled WGS sequence"/>
</dbReference>
<comment type="caution">
    <text evidence="1">The sequence shown here is derived from an EMBL/GenBank/DDBJ whole genome shotgun (WGS) entry which is preliminary data.</text>
</comment>
<reference evidence="1 2" key="1">
    <citation type="submission" date="2021-06" db="EMBL/GenBank/DDBJ databases">
        <authorList>
            <person name="Palmer J.M."/>
        </authorList>
    </citation>
    <scope>NUCLEOTIDE SEQUENCE [LARGE SCALE GENOMIC DNA]</scope>
    <source>
        <strain evidence="1 2">MEX-2019</strain>
        <tissue evidence="1">Muscle</tissue>
    </source>
</reference>
<keyword evidence="2" id="KW-1185">Reference proteome</keyword>
<evidence type="ECO:0000313" key="2">
    <source>
        <dbReference type="Proteomes" id="UP001311232"/>
    </source>
</evidence>
<name>A0AAV9S676_9TELE</name>
<organism evidence="1 2">
    <name type="scientific">Crenichthys baileyi</name>
    <name type="common">White River springfish</name>
    <dbReference type="NCBI Taxonomy" id="28760"/>
    <lineage>
        <taxon>Eukaryota</taxon>
        <taxon>Metazoa</taxon>
        <taxon>Chordata</taxon>
        <taxon>Craniata</taxon>
        <taxon>Vertebrata</taxon>
        <taxon>Euteleostomi</taxon>
        <taxon>Actinopterygii</taxon>
        <taxon>Neopterygii</taxon>
        <taxon>Teleostei</taxon>
        <taxon>Neoteleostei</taxon>
        <taxon>Acanthomorphata</taxon>
        <taxon>Ovalentaria</taxon>
        <taxon>Atherinomorphae</taxon>
        <taxon>Cyprinodontiformes</taxon>
        <taxon>Goodeidae</taxon>
        <taxon>Crenichthys</taxon>
    </lineage>
</organism>
<proteinExistence type="predicted"/>
<evidence type="ECO:0000313" key="1">
    <source>
        <dbReference type="EMBL" id="KAK5616585.1"/>
    </source>
</evidence>